<dbReference type="Proteomes" id="UP000325315">
    <property type="component" value="Unassembled WGS sequence"/>
</dbReference>
<protein>
    <submittedName>
        <fullName evidence="1">Retrovirus-related Pol polyprotein from transposon opus</fullName>
    </submittedName>
</protein>
<proteinExistence type="predicted"/>
<evidence type="ECO:0000313" key="1">
    <source>
        <dbReference type="EMBL" id="KAA3487307.1"/>
    </source>
</evidence>
<name>A0A5B6X321_9ROSI</name>
<dbReference type="AlphaFoldDB" id="A0A5B6X321"/>
<dbReference type="InterPro" id="IPR043502">
    <property type="entry name" value="DNA/RNA_pol_sf"/>
</dbReference>
<accession>A0A5B6X321</accession>
<gene>
    <name evidence="1" type="ORF">EPI10_031142</name>
</gene>
<dbReference type="SUPFAM" id="SSF56672">
    <property type="entry name" value="DNA/RNA polymerases"/>
    <property type="match status" value="1"/>
</dbReference>
<dbReference type="EMBL" id="SMMG02000001">
    <property type="protein sequence ID" value="KAA3487307.1"/>
    <property type="molecule type" value="Genomic_DNA"/>
</dbReference>
<reference evidence="2" key="1">
    <citation type="journal article" date="2019" name="Plant Biotechnol. J.">
        <title>Genome sequencing of the Australian wild diploid species Gossypium australe highlights disease resistance and delayed gland morphogenesis.</title>
        <authorList>
            <person name="Cai Y."/>
            <person name="Cai X."/>
            <person name="Wang Q."/>
            <person name="Wang P."/>
            <person name="Zhang Y."/>
            <person name="Cai C."/>
            <person name="Xu Y."/>
            <person name="Wang K."/>
            <person name="Zhou Z."/>
            <person name="Wang C."/>
            <person name="Geng S."/>
            <person name="Li B."/>
            <person name="Dong Q."/>
            <person name="Hou Y."/>
            <person name="Wang H."/>
            <person name="Ai P."/>
            <person name="Liu Z."/>
            <person name="Yi F."/>
            <person name="Sun M."/>
            <person name="An G."/>
            <person name="Cheng J."/>
            <person name="Zhang Y."/>
            <person name="Shi Q."/>
            <person name="Xie Y."/>
            <person name="Shi X."/>
            <person name="Chang Y."/>
            <person name="Huang F."/>
            <person name="Chen Y."/>
            <person name="Hong S."/>
            <person name="Mi L."/>
            <person name="Sun Q."/>
            <person name="Zhang L."/>
            <person name="Zhou B."/>
            <person name="Peng R."/>
            <person name="Zhang X."/>
            <person name="Liu F."/>
        </authorList>
    </citation>
    <scope>NUCLEOTIDE SEQUENCE [LARGE SCALE GENOMIC DNA]</scope>
    <source>
        <strain evidence="2">cv. PA1801</strain>
    </source>
</reference>
<keyword evidence="2" id="KW-1185">Reference proteome</keyword>
<comment type="caution">
    <text evidence="1">The sequence shown here is derived from an EMBL/GenBank/DDBJ whole genome shotgun (WGS) entry which is preliminary data.</text>
</comment>
<evidence type="ECO:0000313" key="2">
    <source>
        <dbReference type="Proteomes" id="UP000325315"/>
    </source>
</evidence>
<organism evidence="1 2">
    <name type="scientific">Gossypium australe</name>
    <dbReference type="NCBI Taxonomy" id="47621"/>
    <lineage>
        <taxon>Eukaryota</taxon>
        <taxon>Viridiplantae</taxon>
        <taxon>Streptophyta</taxon>
        <taxon>Embryophyta</taxon>
        <taxon>Tracheophyta</taxon>
        <taxon>Spermatophyta</taxon>
        <taxon>Magnoliopsida</taxon>
        <taxon>eudicotyledons</taxon>
        <taxon>Gunneridae</taxon>
        <taxon>Pentapetalae</taxon>
        <taxon>rosids</taxon>
        <taxon>malvids</taxon>
        <taxon>Malvales</taxon>
        <taxon>Malvaceae</taxon>
        <taxon>Malvoideae</taxon>
        <taxon>Gossypium</taxon>
    </lineage>
</organism>
<sequence length="226" mass="25166">MPNYVKFMRGILSKKHRLGEFETVALTKGKFGIRQARPTKAKLQLVDHFYAHPKGKTKDVLITFNVSNTLKLVDENEECLVIDLIGVAMEEKFARFCHSNSDSDIDSLELNETNTLKGFSELVEVKQIVNGPGKKFGSLDLSVVIYVELTPTQEVRLLEVLRQSKTALGWIIADIKGISPAICIVLGHKISRQGIEVDNVKIDVIEKLLPPTSVKGIRSFLGHADL</sequence>